<dbReference type="EMBL" id="RAPF01000006">
    <property type="protein sequence ID" value="RKF19406.1"/>
    <property type="molecule type" value="Genomic_DNA"/>
</dbReference>
<feature type="transmembrane region" description="Helical" evidence="7">
    <location>
        <begin position="12"/>
        <end position="29"/>
    </location>
</feature>
<keyword evidence="3" id="KW-1003">Cell membrane</keyword>
<evidence type="ECO:0000256" key="6">
    <source>
        <dbReference type="ARBA" id="ARBA00023136"/>
    </source>
</evidence>
<dbReference type="PANTHER" id="PTHR33452">
    <property type="entry name" value="OXIDOREDUCTASE CATD-RELATED"/>
    <property type="match status" value="1"/>
</dbReference>
<reference evidence="8 9" key="1">
    <citation type="submission" date="2018-09" db="EMBL/GenBank/DDBJ databases">
        <title>Altererythrobacter spongiae sp. nov., isolated from a marine sponge.</title>
        <authorList>
            <person name="Zhuang L."/>
            <person name="Luo L."/>
        </authorList>
    </citation>
    <scope>NUCLEOTIDE SEQUENCE [LARGE SCALE GENOMIC DNA]</scope>
    <source>
        <strain evidence="8 9">HN-Y73</strain>
    </source>
</reference>
<dbReference type="Pfam" id="PF07681">
    <property type="entry name" value="DoxX"/>
    <property type="match status" value="1"/>
</dbReference>
<dbReference type="InterPro" id="IPR032808">
    <property type="entry name" value="DoxX"/>
</dbReference>
<dbReference type="GO" id="GO:0005886">
    <property type="term" value="C:plasma membrane"/>
    <property type="evidence" value="ECO:0007669"/>
    <property type="project" value="UniProtKB-SubCell"/>
</dbReference>
<evidence type="ECO:0000256" key="1">
    <source>
        <dbReference type="ARBA" id="ARBA00004651"/>
    </source>
</evidence>
<evidence type="ECO:0000256" key="5">
    <source>
        <dbReference type="ARBA" id="ARBA00022989"/>
    </source>
</evidence>
<evidence type="ECO:0000256" key="7">
    <source>
        <dbReference type="SAM" id="Phobius"/>
    </source>
</evidence>
<evidence type="ECO:0000256" key="4">
    <source>
        <dbReference type="ARBA" id="ARBA00022692"/>
    </source>
</evidence>
<accession>A0A420EFQ5</accession>
<evidence type="ECO:0000313" key="9">
    <source>
        <dbReference type="Proteomes" id="UP000284395"/>
    </source>
</evidence>
<comment type="subcellular location">
    <subcellularLocation>
        <location evidence="1">Cell membrane</location>
        <topology evidence="1">Multi-pass membrane protein</topology>
    </subcellularLocation>
</comment>
<dbReference type="AlphaFoldDB" id="A0A420EFQ5"/>
<keyword evidence="5 7" id="KW-1133">Transmembrane helix</keyword>
<dbReference type="Proteomes" id="UP000284395">
    <property type="component" value="Unassembled WGS sequence"/>
</dbReference>
<evidence type="ECO:0000256" key="2">
    <source>
        <dbReference type="ARBA" id="ARBA00006679"/>
    </source>
</evidence>
<comment type="similarity">
    <text evidence="2">Belongs to the DoxX family.</text>
</comment>
<feature type="transmembrane region" description="Helical" evidence="7">
    <location>
        <begin position="103"/>
        <end position="123"/>
    </location>
</feature>
<organism evidence="8 9">
    <name type="scientific">Altericroceibacterium spongiae</name>
    <dbReference type="NCBI Taxonomy" id="2320269"/>
    <lineage>
        <taxon>Bacteria</taxon>
        <taxon>Pseudomonadati</taxon>
        <taxon>Pseudomonadota</taxon>
        <taxon>Alphaproteobacteria</taxon>
        <taxon>Sphingomonadales</taxon>
        <taxon>Erythrobacteraceae</taxon>
        <taxon>Altericroceibacterium</taxon>
    </lineage>
</organism>
<name>A0A420EFQ5_9SPHN</name>
<keyword evidence="6 7" id="KW-0472">Membrane</keyword>
<feature type="transmembrane region" description="Helical" evidence="7">
    <location>
        <begin position="49"/>
        <end position="68"/>
    </location>
</feature>
<proteinExistence type="inferred from homology"/>
<comment type="caution">
    <text evidence="8">The sequence shown here is derived from an EMBL/GenBank/DDBJ whole genome shotgun (WGS) entry which is preliminary data.</text>
</comment>
<dbReference type="PANTHER" id="PTHR33452:SF4">
    <property type="entry name" value="BLL4328 PROTEIN"/>
    <property type="match status" value="1"/>
</dbReference>
<protein>
    <submittedName>
        <fullName evidence="8">DoxX family protein</fullName>
    </submittedName>
</protein>
<dbReference type="OrthoDB" id="9808524at2"/>
<dbReference type="InterPro" id="IPR051907">
    <property type="entry name" value="DoxX-like_oxidoreductase"/>
</dbReference>
<sequence length="144" mass="15536">MKIMTIWTPRFLSVLRIVAALLFLEHGLMKLFHFPIAQPGVPDPLPPMLMTAGTIELVLGTLLILGLFTRVAAFLASGEMAAAYFLGHLPYGFWPGVNGGGEAILYCFLFFYIFLAGAGPLSIDALRTVSSESFGKQNGSGPDQ</sequence>
<gene>
    <name evidence="8" type="ORF">D6851_13245</name>
</gene>
<evidence type="ECO:0000313" key="8">
    <source>
        <dbReference type="EMBL" id="RKF19406.1"/>
    </source>
</evidence>
<feature type="transmembrane region" description="Helical" evidence="7">
    <location>
        <begin position="80"/>
        <end position="97"/>
    </location>
</feature>
<keyword evidence="9" id="KW-1185">Reference proteome</keyword>
<evidence type="ECO:0000256" key="3">
    <source>
        <dbReference type="ARBA" id="ARBA00022475"/>
    </source>
</evidence>
<keyword evidence="4 7" id="KW-0812">Transmembrane</keyword>